<name>A0A0F5FW77_9HYPH</name>
<accession>A0A0F5FW77</accession>
<evidence type="ECO:0000256" key="1">
    <source>
        <dbReference type="ARBA" id="ARBA00003236"/>
    </source>
</evidence>
<dbReference type="AlphaFoldDB" id="A0A0F5FW77"/>
<dbReference type="STRING" id="443610.VE25_04020"/>
<protein>
    <recommendedName>
        <fullName evidence="3">Chitooligosaccharide deacetylase</fullName>
    </recommendedName>
    <alternativeName>
        <fullName evidence="5">Nodulation protein B</fullName>
    </alternativeName>
</protein>
<comment type="caution">
    <text evidence="7">The sequence shown here is derived from an EMBL/GenBank/DDBJ whole genome shotgun (WGS) entry which is preliminary data.</text>
</comment>
<comment type="similarity">
    <text evidence="2">Belongs to the polysaccharide deacetylase family.</text>
</comment>
<evidence type="ECO:0000256" key="5">
    <source>
        <dbReference type="ARBA" id="ARBA00032976"/>
    </source>
</evidence>
<evidence type="ECO:0000256" key="3">
    <source>
        <dbReference type="ARBA" id="ARBA00020071"/>
    </source>
</evidence>
<dbReference type="PANTHER" id="PTHR34216:SF7">
    <property type="entry name" value="POLY-BETA-1,6-N-ACETYL-D-GLUCOSAMINE N-DEACETYLASE"/>
    <property type="match status" value="1"/>
</dbReference>
<dbReference type="InterPro" id="IPR051398">
    <property type="entry name" value="Polysacch_Deacetylase"/>
</dbReference>
<evidence type="ECO:0000256" key="2">
    <source>
        <dbReference type="ARBA" id="ARBA00010973"/>
    </source>
</evidence>
<evidence type="ECO:0000313" key="7">
    <source>
        <dbReference type="EMBL" id="KKB13068.1"/>
    </source>
</evidence>
<reference evidence="7 8" key="1">
    <citation type="submission" date="2015-03" db="EMBL/GenBank/DDBJ databases">
        <authorList>
            <person name="Hassan Y.I."/>
            <person name="Lepp D."/>
            <person name="Li X.-Z."/>
            <person name="Zhou T."/>
        </authorList>
    </citation>
    <scope>NUCLEOTIDE SEQUENCE [LARGE SCALE GENOMIC DNA]</scope>
    <source>
        <strain evidence="7 8">BD-c194</strain>
    </source>
</reference>
<evidence type="ECO:0000259" key="6">
    <source>
        <dbReference type="PROSITE" id="PS51677"/>
    </source>
</evidence>
<evidence type="ECO:0000313" key="8">
    <source>
        <dbReference type="Proteomes" id="UP000033632"/>
    </source>
</evidence>
<dbReference type="SUPFAM" id="SSF88713">
    <property type="entry name" value="Glycoside hydrolase/deacetylase"/>
    <property type="match status" value="1"/>
</dbReference>
<feature type="domain" description="NodB homology" evidence="6">
    <location>
        <begin position="111"/>
        <end position="360"/>
    </location>
</feature>
<dbReference type="InterPro" id="IPR011330">
    <property type="entry name" value="Glyco_hydro/deAcase_b/a-brl"/>
</dbReference>
<dbReference type="PROSITE" id="PS51677">
    <property type="entry name" value="NODB"/>
    <property type="match status" value="1"/>
</dbReference>
<dbReference type="PANTHER" id="PTHR34216">
    <property type="match status" value="1"/>
</dbReference>
<dbReference type="PATRIC" id="fig|443610.3.peg.3283"/>
<gene>
    <name evidence="7" type="ORF">VE25_04020</name>
</gene>
<dbReference type="GO" id="GO:0016810">
    <property type="term" value="F:hydrolase activity, acting on carbon-nitrogen (but not peptide) bonds"/>
    <property type="evidence" value="ECO:0007669"/>
    <property type="project" value="InterPro"/>
</dbReference>
<dbReference type="Proteomes" id="UP000033632">
    <property type="component" value="Unassembled WGS sequence"/>
</dbReference>
<keyword evidence="8" id="KW-1185">Reference proteome</keyword>
<dbReference type="GO" id="GO:0005975">
    <property type="term" value="P:carbohydrate metabolic process"/>
    <property type="evidence" value="ECO:0007669"/>
    <property type="project" value="InterPro"/>
</dbReference>
<dbReference type="Pfam" id="PF01522">
    <property type="entry name" value="Polysacc_deac_1"/>
    <property type="match status" value="1"/>
</dbReference>
<dbReference type="Gene3D" id="3.20.20.370">
    <property type="entry name" value="Glycoside hydrolase/deacetylase"/>
    <property type="match status" value="1"/>
</dbReference>
<organism evidence="7 8">
    <name type="scientific">Devosia geojensis</name>
    <dbReference type="NCBI Taxonomy" id="443610"/>
    <lineage>
        <taxon>Bacteria</taxon>
        <taxon>Pseudomonadati</taxon>
        <taxon>Pseudomonadota</taxon>
        <taxon>Alphaproteobacteria</taxon>
        <taxon>Hyphomicrobiales</taxon>
        <taxon>Devosiaceae</taxon>
        <taxon>Devosia</taxon>
    </lineage>
</organism>
<evidence type="ECO:0000256" key="4">
    <source>
        <dbReference type="ARBA" id="ARBA00022729"/>
    </source>
</evidence>
<dbReference type="CDD" id="cd10968">
    <property type="entry name" value="CE4_Mlr8448_like_5s"/>
    <property type="match status" value="1"/>
</dbReference>
<keyword evidence="4" id="KW-0732">Signal</keyword>
<sequence>MVTPNSCARPSASRREGSVGLKYTAIRAVFEALWLSRLPALTRTLSSCRGVIFTLHRVLPDTPAPFSPNAILQVRPDFLDYCIERVRALDIDIITLDEAMERLRKPKAVRRFAVFTFDDAYRDNLEYALPILRRQDCPFTLYVPTGLVDGEGELWWQALEDIIAANNEVVANNERLATATLADKQQAFDTLYWRMRKMPEPDRLQLLYRLAAHHGFDLADQCRRLIMDWSELRQFADDPLCTIGAHTVKHYELAKLPPDEAREEIAHSVDILGAKFGKRPRHFSYPLGGPLSAGEREFDLARELGLATAVTTRPGGLYPHHRETPTALPRVSLNGLFQERRYVDVFASGAVFTWLGRMNG</sequence>
<dbReference type="InterPro" id="IPR002509">
    <property type="entry name" value="NODB_dom"/>
</dbReference>
<dbReference type="EMBL" id="JZEX01000051">
    <property type="protein sequence ID" value="KKB13068.1"/>
    <property type="molecule type" value="Genomic_DNA"/>
</dbReference>
<comment type="function">
    <text evidence="1">Is involved in generating a small heat-stable compound (Nod), an acylated oligomer of N-acetylglucosamine, that stimulates mitosis in various plant protoplasts.</text>
</comment>
<proteinExistence type="inferred from homology"/>